<dbReference type="AlphaFoldDB" id="A0A5P2BPZ1"/>
<evidence type="ECO:0000313" key="2">
    <source>
        <dbReference type="EMBL" id="QES32524.1"/>
    </source>
</evidence>
<name>A0A5P2BPZ1_STRVZ</name>
<reference evidence="2 3" key="1">
    <citation type="submission" date="2018-05" db="EMBL/GenBank/DDBJ databases">
        <title>Streptomyces venezuelae.</title>
        <authorList>
            <person name="Kim W."/>
            <person name="Lee N."/>
            <person name="Cho B.-K."/>
        </authorList>
    </citation>
    <scope>NUCLEOTIDE SEQUENCE [LARGE SCALE GENOMIC DNA]</scope>
    <source>
        <strain evidence="2 3">ATCC 14584</strain>
    </source>
</reference>
<feature type="transmembrane region" description="Helical" evidence="1">
    <location>
        <begin position="6"/>
        <end position="27"/>
    </location>
</feature>
<feature type="transmembrane region" description="Helical" evidence="1">
    <location>
        <begin position="48"/>
        <end position="70"/>
    </location>
</feature>
<keyword evidence="1" id="KW-0812">Transmembrane</keyword>
<evidence type="ECO:0000313" key="3">
    <source>
        <dbReference type="Proteomes" id="UP000322927"/>
    </source>
</evidence>
<keyword evidence="1" id="KW-1133">Transmembrane helix</keyword>
<dbReference type="Proteomes" id="UP000322927">
    <property type="component" value="Chromosome"/>
</dbReference>
<proteinExistence type="predicted"/>
<keyword evidence="1" id="KW-0472">Membrane</keyword>
<gene>
    <name evidence="2" type="ORF">DEJ48_03105</name>
</gene>
<protein>
    <submittedName>
        <fullName evidence="2">Uncharacterized protein</fullName>
    </submittedName>
</protein>
<evidence type="ECO:0000256" key="1">
    <source>
        <dbReference type="SAM" id="Phobius"/>
    </source>
</evidence>
<dbReference type="EMBL" id="CP029192">
    <property type="protein sequence ID" value="QES32524.1"/>
    <property type="molecule type" value="Genomic_DNA"/>
</dbReference>
<sequence>MGDFAMSFGLILAIVMAAVFVCLGLADQRRMWRRVKARWLRNWEAQELSGAVVAGVRVFFFAWAALLLFAGCQAQEAQDGTDGIGREVNLPYGP</sequence>
<accession>A0A5P2BPZ1</accession>
<organism evidence="2 3">
    <name type="scientific">Streptomyces venezuelae</name>
    <dbReference type="NCBI Taxonomy" id="54571"/>
    <lineage>
        <taxon>Bacteria</taxon>
        <taxon>Bacillati</taxon>
        <taxon>Actinomycetota</taxon>
        <taxon>Actinomycetes</taxon>
        <taxon>Kitasatosporales</taxon>
        <taxon>Streptomycetaceae</taxon>
        <taxon>Streptomyces</taxon>
    </lineage>
</organism>